<reference evidence="1" key="2">
    <citation type="submission" date="2020-11" db="EMBL/GenBank/DDBJ databases">
        <title>Description of novel Gluconobacter species.</title>
        <authorList>
            <person name="Cleenwerck I."/>
            <person name="Cnockaert M."/>
            <person name="Borremans W."/>
            <person name="Wieme A.D."/>
            <person name="De Vuyst L."/>
            <person name="Vandamme P."/>
        </authorList>
    </citation>
    <scope>NUCLEOTIDE SEQUENCE</scope>
    <source>
        <strain evidence="1">R71697</strain>
    </source>
</reference>
<dbReference type="Proteomes" id="UP000661006">
    <property type="component" value="Unassembled WGS sequence"/>
</dbReference>
<accession>A0A9Q2FL45</accession>
<dbReference type="PANTHER" id="PTHR30087:SF1">
    <property type="entry name" value="HYPOTHETICAL CYTOSOLIC PROTEIN"/>
    <property type="match status" value="1"/>
</dbReference>
<gene>
    <name evidence="1" type="ORF">HKD32_02915</name>
</gene>
<proteinExistence type="predicted"/>
<organism evidence="1 2">
    <name type="scientific">Gluconobacter japonicus</name>
    <dbReference type="NCBI Taxonomy" id="376620"/>
    <lineage>
        <taxon>Bacteria</taxon>
        <taxon>Pseudomonadati</taxon>
        <taxon>Pseudomonadota</taxon>
        <taxon>Alphaproteobacteria</taxon>
        <taxon>Acetobacterales</taxon>
        <taxon>Acetobacteraceae</taxon>
        <taxon>Gluconobacter</taxon>
    </lineage>
</organism>
<dbReference type="InterPro" id="IPR007553">
    <property type="entry name" value="2-thiour_desulf"/>
</dbReference>
<reference evidence="1" key="1">
    <citation type="submission" date="2020-04" db="EMBL/GenBank/DDBJ databases">
        <authorList>
            <person name="Sombolestani A."/>
        </authorList>
    </citation>
    <scope>NUCLEOTIDE SEQUENCE</scope>
    <source>
        <strain evidence="1">R71697</strain>
    </source>
</reference>
<dbReference type="PANTHER" id="PTHR30087">
    <property type="entry name" value="INNER MEMBRANE PROTEIN"/>
    <property type="match status" value="1"/>
</dbReference>
<evidence type="ECO:0000313" key="2">
    <source>
        <dbReference type="Proteomes" id="UP000661006"/>
    </source>
</evidence>
<protein>
    <submittedName>
        <fullName evidence="1">DUF523 domain-containing protein</fullName>
    </submittedName>
</protein>
<name>A0A9Q2FL45_GLUJA</name>
<sequence length="168" mass="17836">MVPLVKNRILVSACLLGQPVRYDGKAKTLLHPLLQQWQEEERLVVVCPELAGGMPVPRPPAEIGARQDGKDVLLGEARVTDTSGADVTDEFIAGARVALTVAQAQGCRFALLMEGSPSCGSQLIYDGSFSGQKHVGAGVTAALLRQNGIQVFSQDTIEDLRAALQQAS</sequence>
<dbReference type="EMBL" id="JABCQN010000001">
    <property type="protein sequence ID" value="MBF0869812.1"/>
    <property type="molecule type" value="Genomic_DNA"/>
</dbReference>
<comment type="caution">
    <text evidence="1">The sequence shown here is derived from an EMBL/GenBank/DDBJ whole genome shotgun (WGS) entry which is preliminary data.</text>
</comment>
<evidence type="ECO:0000313" key="1">
    <source>
        <dbReference type="EMBL" id="MBF0869812.1"/>
    </source>
</evidence>
<dbReference type="AlphaFoldDB" id="A0A9Q2FL45"/>
<dbReference type="Pfam" id="PF04463">
    <property type="entry name" value="2-thiour_desulf"/>
    <property type="match status" value="1"/>
</dbReference>